<dbReference type="SUPFAM" id="SSF53822">
    <property type="entry name" value="Periplasmic binding protein-like I"/>
    <property type="match status" value="1"/>
</dbReference>
<dbReference type="Pfam" id="PF13458">
    <property type="entry name" value="Peripla_BP_6"/>
    <property type="match status" value="1"/>
</dbReference>
<dbReference type="Gene3D" id="3.40.50.2300">
    <property type="match status" value="2"/>
</dbReference>
<dbReference type="InterPro" id="IPR028082">
    <property type="entry name" value="Peripla_BP_I"/>
</dbReference>
<feature type="signal peptide" evidence="3">
    <location>
        <begin position="1"/>
        <end position="22"/>
    </location>
</feature>
<dbReference type="CDD" id="cd06326">
    <property type="entry name" value="PBP1_ABC_ligand_binding-like"/>
    <property type="match status" value="1"/>
</dbReference>
<evidence type="ECO:0000313" key="5">
    <source>
        <dbReference type="EMBL" id="MBF8176709.1"/>
    </source>
</evidence>
<comment type="caution">
    <text evidence="5">The sequence shown here is derived from an EMBL/GenBank/DDBJ whole genome shotgun (WGS) entry which is preliminary data.</text>
</comment>
<evidence type="ECO:0000256" key="1">
    <source>
        <dbReference type="ARBA" id="ARBA00010062"/>
    </source>
</evidence>
<feature type="domain" description="Leucine-binding protein" evidence="4">
    <location>
        <begin position="27"/>
        <end position="344"/>
    </location>
</feature>
<reference evidence="5 6" key="1">
    <citation type="submission" date="2020-11" db="EMBL/GenBank/DDBJ databases">
        <title>WGS of Herminiimonas contaminans strain Marseille-Q4544 isolated from planarians Schmidtea mediterranea.</title>
        <authorList>
            <person name="Kangale L."/>
        </authorList>
    </citation>
    <scope>NUCLEOTIDE SEQUENCE [LARGE SCALE GENOMIC DNA]</scope>
    <source>
        <strain evidence="5 6">Marseille-Q4544</strain>
    </source>
</reference>
<comment type="similarity">
    <text evidence="1">Belongs to the leucine-binding protein family.</text>
</comment>
<dbReference type="PANTHER" id="PTHR47235">
    <property type="entry name" value="BLR6548 PROTEIN"/>
    <property type="match status" value="1"/>
</dbReference>
<dbReference type="Proteomes" id="UP000657372">
    <property type="component" value="Unassembled WGS sequence"/>
</dbReference>
<evidence type="ECO:0000313" key="6">
    <source>
        <dbReference type="Proteomes" id="UP000657372"/>
    </source>
</evidence>
<sequence length="372" mass="40270">MNLLRFFAIASTSLLLASSAAAEEPNTIVVGQAIDLSSQNASVGRDYVAGIKTYFDALNAAGGVNGKRIRYIVRDDQALPAVAAKAVTELIERDQIDFLLGGVGDGTAQAVLNAPAFKRSSLVLFAPLVDTVELNSSRVLFWRPSYLQEVRHILSHFSQLGMTDVGIAYQDTPWAQQAFRNLSSELRGRGVKLNGSAKLGTNEKLNAQEATQLAGSKPGFVIVIADTISTALFLKEFRRTAAQTFVAGTSLINLETLRELAGARAVEWTVFSQVVPNPNTGRSSIQLEHLNMMKKYRDEPPSSLTLEGFTVAKTLVRAIQRSKRSNQAALQDLMNQDVNIDLGGLSVTGSPNSKHLSGYLDIALFKKNGLVF</sequence>
<name>A0ABS0EPC3_9BURK</name>
<dbReference type="EMBL" id="JADOEL010000002">
    <property type="protein sequence ID" value="MBF8176709.1"/>
    <property type="molecule type" value="Genomic_DNA"/>
</dbReference>
<proteinExistence type="inferred from homology"/>
<dbReference type="PANTHER" id="PTHR47235:SF1">
    <property type="entry name" value="BLR6548 PROTEIN"/>
    <property type="match status" value="1"/>
</dbReference>
<evidence type="ECO:0000259" key="4">
    <source>
        <dbReference type="Pfam" id="PF13458"/>
    </source>
</evidence>
<dbReference type="InterPro" id="IPR028081">
    <property type="entry name" value="Leu-bd"/>
</dbReference>
<evidence type="ECO:0000256" key="3">
    <source>
        <dbReference type="SAM" id="SignalP"/>
    </source>
</evidence>
<protein>
    <submittedName>
        <fullName evidence="5">ABC transporter substrate-binding protein</fullName>
    </submittedName>
</protein>
<accession>A0ABS0EPC3</accession>
<organism evidence="5 6">
    <name type="scientific">Herminiimonas contaminans</name>
    <dbReference type="NCBI Taxonomy" id="1111140"/>
    <lineage>
        <taxon>Bacteria</taxon>
        <taxon>Pseudomonadati</taxon>
        <taxon>Pseudomonadota</taxon>
        <taxon>Betaproteobacteria</taxon>
        <taxon>Burkholderiales</taxon>
        <taxon>Oxalobacteraceae</taxon>
        <taxon>Herminiimonas</taxon>
    </lineage>
</organism>
<keyword evidence="2 3" id="KW-0732">Signal</keyword>
<gene>
    <name evidence="5" type="ORF">IXC47_03320</name>
</gene>
<feature type="chain" id="PRO_5046581167" evidence="3">
    <location>
        <begin position="23"/>
        <end position="372"/>
    </location>
</feature>
<keyword evidence="6" id="KW-1185">Reference proteome</keyword>
<evidence type="ECO:0000256" key="2">
    <source>
        <dbReference type="ARBA" id="ARBA00022729"/>
    </source>
</evidence>